<sequence>MELFKAIHRAQHVQRNFDLNKKMPEQDISTIVTAATQCTSKQNVAHYKLHAITNREIIEEIYDCTTCTPEHPEEAQGQKYARNYYPNKGAVKKKGYGKGNYPENPQVLGNLVLVFERYEKFYFNPKKFTNKMGDAANPQTFVTQVEEVRELLEDASAWDAATAKQKDRTMLVAEVLDRMDVDYHDKDELDDYINEMRRTLAQDSFTALGIAAGTVNLTASQLGYGTGCSTCIMNRPKLKKLLGMKRDPLLIMGIGFKQEGKNRRVHHKDDGYTFGTIKKQPIEISYIN</sequence>
<name>A0A381SEZ5_9ZZZZ</name>
<reference evidence="2" key="1">
    <citation type="submission" date="2018-05" db="EMBL/GenBank/DDBJ databases">
        <authorList>
            <person name="Lanie J.A."/>
            <person name="Ng W.-L."/>
            <person name="Kazmierczak K.M."/>
            <person name="Andrzejewski T.M."/>
            <person name="Davidsen T.M."/>
            <person name="Wayne K.J."/>
            <person name="Tettelin H."/>
            <person name="Glass J.I."/>
            <person name="Rusch D."/>
            <person name="Podicherti R."/>
            <person name="Tsui H.-C.T."/>
            <person name="Winkler M.E."/>
        </authorList>
    </citation>
    <scope>NUCLEOTIDE SEQUENCE</scope>
</reference>
<gene>
    <name evidence="2" type="ORF">METZ01_LOCUS52577</name>
</gene>
<proteinExistence type="predicted"/>
<accession>A0A381SEZ5</accession>
<dbReference type="SUPFAM" id="SSF55469">
    <property type="entry name" value="FMN-dependent nitroreductase-like"/>
    <property type="match status" value="1"/>
</dbReference>
<dbReference type="InterPro" id="IPR029479">
    <property type="entry name" value="Nitroreductase"/>
</dbReference>
<dbReference type="AlphaFoldDB" id="A0A381SEZ5"/>
<feature type="domain" description="Nitroreductase" evidence="1">
    <location>
        <begin position="14"/>
        <end position="255"/>
    </location>
</feature>
<evidence type="ECO:0000313" key="2">
    <source>
        <dbReference type="EMBL" id="SUZ99723.1"/>
    </source>
</evidence>
<dbReference type="Gene3D" id="3.40.109.10">
    <property type="entry name" value="NADH Oxidase"/>
    <property type="match status" value="2"/>
</dbReference>
<protein>
    <recommendedName>
        <fullName evidence="1">Nitroreductase domain-containing protein</fullName>
    </recommendedName>
</protein>
<dbReference type="Pfam" id="PF00881">
    <property type="entry name" value="Nitroreductase"/>
    <property type="match status" value="1"/>
</dbReference>
<evidence type="ECO:0000259" key="1">
    <source>
        <dbReference type="Pfam" id="PF00881"/>
    </source>
</evidence>
<dbReference type="InterPro" id="IPR000415">
    <property type="entry name" value="Nitroreductase-like"/>
</dbReference>
<dbReference type="EMBL" id="UINC01002731">
    <property type="protein sequence ID" value="SUZ99723.1"/>
    <property type="molecule type" value="Genomic_DNA"/>
</dbReference>
<dbReference type="GO" id="GO:0016491">
    <property type="term" value="F:oxidoreductase activity"/>
    <property type="evidence" value="ECO:0007669"/>
    <property type="project" value="InterPro"/>
</dbReference>
<organism evidence="2">
    <name type="scientific">marine metagenome</name>
    <dbReference type="NCBI Taxonomy" id="408172"/>
    <lineage>
        <taxon>unclassified sequences</taxon>
        <taxon>metagenomes</taxon>
        <taxon>ecological metagenomes</taxon>
    </lineage>
</organism>